<keyword evidence="10" id="KW-0406">Ion transport</keyword>
<keyword evidence="4 10" id="KW-1133">Transmembrane helix</keyword>
<evidence type="ECO:0000256" key="9">
    <source>
        <dbReference type="ARBA" id="ARBA00049940"/>
    </source>
</evidence>
<gene>
    <name evidence="10" type="primary">fluC</name>
    <name evidence="10" type="synonym">crcB</name>
    <name evidence="11" type="ORF">HED64_06905</name>
</gene>
<dbReference type="EMBL" id="JAAWVT010000002">
    <property type="protein sequence ID" value="NKG20440.1"/>
    <property type="molecule type" value="Genomic_DNA"/>
</dbReference>
<proteinExistence type="inferred from homology"/>
<dbReference type="PANTHER" id="PTHR28259:SF1">
    <property type="entry name" value="FLUORIDE EXPORT PROTEIN 1-RELATED"/>
    <property type="match status" value="1"/>
</dbReference>
<reference evidence="11 12" key="1">
    <citation type="submission" date="2020-04" db="EMBL/GenBank/DDBJ databases">
        <title>Paeniglutamicibacter sp. ANT13_2, a novel actinomycete isolated from sediment in Antarctica.</title>
        <authorList>
            <person name="Sakdapetsiri C."/>
            <person name="Pinyakong O."/>
        </authorList>
    </citation>
    <scope>NUCLEOTIDE SEQUENCE [LARGE SCALE GENOMIC DNA]</scope>
    <source>
        <strain evidence="11 12">ANT13_2</strain>
    </source>
</reference>
<organism evidence="11 12">
    <name type="scientific">Paeniglutamicibacter terrestris</name>
    <dbReference type="NCBI Taxonomy" id="2723403"/>
    <lineage>
        <taxon>Bacteria</taxon>
        <taxon>Bacillati</taxon>
        <taxon>Actinomycetota</taxon>
        <taxon>Actinomycetes</taxon>
        <taxon>Micrococcales</taxon>
        <taxon>Micrococcaceae</taxon>
        <taxon>Paeniglutamicibacter</taxon>
    </lineage>
</organism>
<keyword evidence="12" id="KW-1185">Reference proteome</keyword>
<evidence type="ECO:0000313" key="11">
    <source>
        <dbReference type="EMBL" id="NKG20440.1"/>
    </source>
</evidence>
<comment type="catalytic activity">
    <reaction evidence="8">
        <text>fluoride(in) = fluoride(out)</text>
        <dbReference type="Rhea" id="RHEA:76159"/>
        <dbReference type="ChEBI" id="CHEBI:17051"/>
    </reaction>
    <physiologicalReaction direction="left-to-right" evidence="8">
        <dbReference type="Rhea" id="RHEA:76160"/>
    </physiologicalReaction>
</comment>
<dbReference type="InterPro" id="IPR003691">
    <property type="entry name" value="FluC"/>
</dbReference>
<feature type="transmembrane region" description="Helical" evidence="10">
    <location>
        <begin position="47"/>
        <end position="67"/>
    </location>
</feature>
<evidence type="ECO:0000313" key="12">
    <source>
        <dbReference type="Proteomes" id="UP000746595"/>
    </source>
</evidence>
<keyword evidence="10" id="KW-0915">Sodium</keyword>
<keyword evidence="3 10" id="KW-0812">Transmembrane</keyword>
<comment type="similarity">
    <text evidence="7 10">Belongs to the fluoride channel Fluc/FEX (TC 1.A.43) family.</text>
</comment>
<dbReference type="PANTHER" id="PTHR28259">
    <property type="entry name" value="FLUORIDE EXPORT PROTEIN 1-RELATED"/>
    <property type="match status" value="1"/>
</dbReference>
<keyword evidence="10" id="KW-0813">Transport</keyword>
<evidence type="ECO:0000256" key="5">
    <source>
        <dbReference type="ARBA" id="ARBA00023136"/>
    </source>
</evidence>
<comment type="function">
    <text evidence="9 10">Fluoride-specific ion channel. Important for reducing fluoride concentration in the cell, thus reducing its toxicity.</text>
</comment>
<accession>A0ABX1G2H5</accession>
<evidence type="ECO:0000256" key="10">
    <source>
        <dbReference type="HAMAP-Rule" id="MF_00454"/>
    </source>
</evidence>
<feature type="binding site" evidence="10">
    <location>
        <position position="96"/>
    </location>
    <ligand>
        <name>Na(+)</name>
        <dbReference type="ChEBI" id="CHEBI:29101"/>
        <note>structural</note>
    </ligand>
</feature>
<keyword evidence="10" id="KW-0479">Metal-binding</keyword>
<dbReference type="HAMAP" id="MF_00454">
    <property type="entry name" value="FluC"/>
    <property type="match status" value="1"/>
</dbReference>
<keyword evidence="6 10" id="KW-0407">Ion channel</keyword>
<dbReference type="Pfam" id="PF02537">
    <property type="entry name" value="CRCB"/>
    <property type="match status" value="1"/>
</dbReference>
<evidence type="ECO:0000256" key="1">
    <source>
        <dbReference type="ARBA" id="ARBA00004651"/>
    </source>
</evidence>
<comment type="subcellular location">
    <subcellularLocation>
        <location evidence="1 10">Cell membrane</location>
        <topology evidence="1 10">Multi-pass membrane protein</topology>
    </subcellularLocation>
</comment>
<comment type="activity regulation">
    <text evidence="10">Na(+) is not transported, but it plays an essential structural role and its presence is essential for fluoride channel function.</text>
</comment>
<dbReference type="RefSeq" id="WP_168151330.1">
    <property type="nucleotide sequence ID" value="NZ_JAAWVT010000002.1"/>
</dbReference>
<sequence length="146" mass="14924">MSLLWPGGFLLIALAGALGALIRYLIDVSISARQHAQPRRGAKIFPAGILVANTAAAFLVGATAAWALNHDVGLDLFSLSRLSDLVIVALILGVGGGLSTMSTFMLAVVSLWRSGARAMALSYLGATVIAGLCAGLAGILLGRLLP</sequence>
<evidence type="ECO:0000256" key="4">
    <source>
        <dbReference type="ARBA" id="ARBA00022989"/>
    </source>
</evidence>
<protein>
    <recommendedName>
        <fullName evidence="10">Fluoride-specific ion channel FluC</fullName>
    </recommendedName>
</protein>
<evidence type="ECO:0000256" key="7">
    <source>
        <dbReference type="ARBA" id="ARBA00035120"/>
    </source>
</evidence>
<evidence type="ECO:0000256" key="8">
    <source>
        <dbReference type="ARBA" id="ARBA00035585"/>
    </source>
</evidence>
<feature type="transmembrane region" description="Helical" evidence="10">
    <location>
        <begin position="87"/>
        <end position="109"/>
    </location>
</feature>
<keyword evidence="2 10" id="KW-1003">Cell membrane</keyword>
<evidence type="ECO:0000256" key="2">
    <source>
        <dbReference type="ARBA" id="ARBA00022475"/>
    </source>
</evidence>
<keyword evidence="5 10" id="KW-0472">Membrane</keyword>
<evidence type="ECO:0000256" key="6">
    <source>
        <dbReference type="ARBA" id="ARBA00023303"/>
    </source>
</evidence>
<name>A0ABX1G2H5_9MICC</name>
<comment type="caution">
    <text evidence="11">The sequence shown here is derived from an EMBL/GenBank/DDBJ whole genome shotgun (WGS) entry which is preliminary data.</text>
</comment>
<dbReference type="Proteomes" id="UP000746595">
    <property type="component" value="Unassembled WGS sequence"/>
</dbReference>
<feature type="binding site" evidence="10">
    <location>
        <position position="99"/>
    </location>
    <ligand>
        <name>Na(+)</name>
        <dbReference type="ChEBI" id="CHEBI:29101"/>
        <note>structural</note>
    </ligand>
</feature>
<feature type="transmembrane region" description="Helical" evidence="10">
    <location>
        <begin position="121"/>
        <end position="145"/>
    </location>
</feature>
<evidence type="ECO:0000256" key="3">
    <source>
        <dbReference type="ARBA" id="ARBA00022692"/>
    </source>
</evidence>
<feature type="transmembrane region" description="Helical" evidence="10">
    <location>
        <begin position="6"/>
        <end position="26"/>
    </location>
</feature>